<dbReference type="Gene3D" id="1.20.59.10">
    <property type="entry name" value="Chorismate mutase"/>
    <property type="match status" value="1"/>
</dbReference>
<protein>
    <recommendedName>
        <fullName evidence="1">chorismate mutase</fullName>
        <ecNumber evidence="1">5.4.99.5</ecNumber>
    </recommendedName>
</protein>
<evidence type="ECO:0000313" key="4">
    <source>
        <dbReference type="EMBL" id="SHG89303.1"/>
    </source>
</evidence>
<dbReference type="PROSITE" id="PS51168">
    <property type="entry name" value="CHORISMATE_MUT_2"/>
    <property type="match status" value="1"/>
</dbReference>
<keyword evidence="5" id="KW-1185">Reference proteome</keyword>
<evidence type="ECO:0000256" key="2">
    <source>
        <dbReference type="ARBA" id="ARBA00023235"/>
    </source>
</evidence>
<evidence type="ECO:0000259" key="3">
    <source>
        <dbReference type="PROSITE" id="PS51168"/>
    </source>
</evidence>
<evidence type="ECO:0000256" key="1">
    <source>
        <dbReference type="ARBA" id="ARBA00012404"/>
    </source>
</evidence>
<keyword evidence="2" id="KW-0413">Isomerase</keyword>
<dbReference type="Pfam" id="PF01817">
    <property type="entry name" value="CM_2"/>
    <property type="match status" value="1"/>
</dbReference>
<keyword evidence="4" id="KW-0456">Lyase</keyword>
<dbReference type="SUPFAM" id="SSF48600">
    <property type="entry name" value="Chorismate mutase II"/>
    <property type="match status" value="1"/>
</dbReference>
<dbReference type="GO" id="GO:0046417">
    <property type="term" value="P:chorismate metabolic process"/>
    <property type="evidence" value="ECO:0007669"/>
    <property type="project" value="InterPro"/>
</dbReference>
<dbReference type="Proteomes" id="UP000184485">
    <property type="component" value="Unassembled WGS sequence"/>
</dbReference>
<dbReference type="InterPro" id="IPR036979">
    <property type="entry name" value="CM_dom_sf"/>
</dbReference>
<accession>A0A1M5NK33</accession>
<sequence length="102" mass="11106">MSKAPADCATKEDIRAEIDRLDGELIGLLASRFGYVRRMAELKASPEEAVVPARIDEVLSHVAARAGTAGLDPDLARSLWSKLIDWNIAFERKAIAERTGGN</sequence>
<proteinExistence type="predicted"/>
<dbReference type="STRING" id="1122133.SAMN02745157_5011"/>
<dbReference type="EC" id="5.4.99.5" evidence="1"/>
<dbReference type="SMART" id="SM00830">
    <property type="entry name" value="CM_2"/>
    <property type="match status" value="1"/>
</dbReference>
<name>A0A1M5NK33_9HYPH</name>
<dbReference type="GO" id="GO:0009697">
    <property type="term" value="P:salicylic acid biosynthetic process"/>
    <property type="evidence" value="ECO:0007669"/>
    <property type="project" value="TreeGrafter"/>
</dbReference>
<gene>
    <name evidence="4" type="ORF">SAMN02745157_5011</name>
</gene>
<dbReference type="InterPro" id="IPR051331">
    <property type="entry name" value="Chorismate_mutase-related"/>
</dbReference>
<dbReference type="InterPro" id="IPR036263">
    <property type="entry name" value="Chorismate_II_sf"/>
</dbReference>
<dbReference type="RefSeq" id="WP_073058480.1">
    <property type="nucleotide sequence ID" value="NZ_FQUP01000009.1"/>
</dbReference>
<dbReference type="GO" id="GO:0016829">
    <property type="term" value="F:lyase activity"/>
    <property type="evidence" value="ECO:0007669"/>
    <property type="project" value="UniProtKB-KW"/>
</dbReference>
<dbReference type="AlphaFoldDB" id="A0A1M5NK33"/>
<dbReference type="OrthoDB" id="514491at2"/>
<dbReference type="GO" id="GO:0004106">
    <property type="term" value="F:chorismate mutase activity"/>
    <property type="evidence" value="ECO:0007669"/>
    <property type="project" value="UniProtKB-EC"/>
</dbReference>
<dbReference type="EMBL" id="FQUP01000009">
    <property type="protein sequence ID" value="SHG89303.1"/>
    <property type="molecule type" value="Genomic_DNA"/>
</dbReference>
<feature type="domain" description="Chorismate mutase" evidence="3">
    <location>
        <begin position="5"/>
        <end position="95"/>
    </location>
</feature>
<dbReference type="PANTHER" id="PTHR38041">
    <property type="entry name" value="CHORISMATE MUTASE"/>
    <property type="match status" value="1"/>
</dbReference>
<dbReference type="PANTHER" id="PTHR38041:SF1">
    <property type="entry name" value="CHORISMATE MUTASE"/>
    <property type="match status" value="1"/>
</dbReference>
<keyword evidence="4" id="KW-0670">Pyruvate</keyword>
<evidence type="ECO:0000313" key="5">
    <source>
        <dbReference type="Proteomes" id="UP000184485"/>
    </source>
</evidence>
<reference evidence="4 5" key="1">
    <citation type="submission" date="2016-11" db="EMBL/GenBank/DDBJ databases">
        <authorList>
            <person name="Jaros S."/>
            <person name="Januszkiewicz K."/>
            <person name="Wedrychowicz H."/>
        </authorList>
    </citation>
    <scope>NUCLEOTIDE SEQUENCE [LARGE SCALE GENOMIC DNA]</scope>
    <source>
        <strain evidence="4 5">DSM 19436</strain>
    </source>
</reference>
<dbReference type="InterPro" id="IPR002701">
    <property type="entry name" value="CM_II_prokaryot"/>
</dbReference>
<organism evidence="4 5">
    <name type="scientific">Kaistia soli DSM 19436</name>
    <dbReference type="NCBI Taxonomy" id="1122133"/>
    <lineage>
        <taxon>Bacteria</taxon>
        <taxon>Pseudomonadati</taxon>
        <taxon>Pseudomonadota</taxon>
        <taxon>Alphaproteobacteria</taxon>
        <taxon>Hyphomicrobiales</taxon>
        <taxon>Kaistiaceae</taxon>
        <taxon>Kaistia</taxon>
    </lineage>
</organism>